<evidence type="ECO:0000313" key="3">
    <source>
        <dbReference type="Proteomes" id="UP001165065"/>
    </source>
</evidence>
<feature type="chain" id="PRO_5040871044" evidence="1">
    <location>
        <begin position="22"/>
        <end position="241"/>
    </location>
</feature>
<organism evidence="2 3">
    <name type="scientific">Triparma columacea</name>
    <dbReference type="NCBI Taxonomy" id="722753"/>
    <lineage>
        <taxon>Eukaryota</taxon>
        <taxon>Sar</taxon>
        <taxon>Stramenopiles</taxon>
        <taxon>Ochrophyta</taxon>
        <taxon>Bolidophyceae</taxon>
        <taxon>Parmales</taxon>
        <taxon>Triparmaceae</taxon>
        <taxon>Triparma</taxon>
    </lineage>
</organism>
<evidence type="ECO:0000256" key="1">
    <source>
        <dbReference type="SAM" id="SignalP"/>
    </source>
</evidence>
<gene>
    <name evidence="2" type="ORF">TrCOL_g2473</name>
</gene>
<comment type="caution">
    <text evidence="2">The sequence shown here is derived from an EMBL/GenBank/DDBJ whole genome shotgun (WGS) entry which is preliminary data.</text>
</comment>
<proteinExistence type="predicted"/>
<keyword evidence="3" id="KW-1185">Reference proteome</keyword>
<accession>A0A9W7FXR6</accession>
<dbReference type="Proteomes" id="UP001165065">
    <property type="component" value="Unassembled WGS sequence"/>
</dbReference>
<feature type="signal peptide" evidence="1">
    <location>
        <begin position="1"/>
        <end position="21"/>
    </location>
</feature>
<sequence length="241" mass="26477">MLLSIVYAVILFLAFFGHSEPYSITVSRRGFSHAVATGFSAPLAAATFAVPFLPRSVFAAVNPSPEEAVETLISARTTLAFLLANWEKTVIDCSTADVSRDLLETQNKEQLLEKAKTFALFDKDAAVLSCKESNGKVRQFITRLKRLDGQFASAKVVVMDKDGDIERYFDLVDTYNNALSAANSASYTASMDFSSLNANKMDTSLNREDQTLSGGSDNMNNTKDELRRALEAITDIMELLQ</sequence>
<protein>
    <submittedName>
        <fullName evidence="2">Uncharacterized protein</fullName>
    </submittedName>
</protein>
<keyword evidence="1" id="KW-0732">Signal</keyword>
<reference evidence="3" key="1">
    <citation type="journal article" date="2023" name="Commun. Biol.">
        <title>Genome analysis of Parmales, the sister group of diatoms, reveals the evolutionary specialization of diatoms from phago-mixotrophs to photoautotrophs.</title>
        <authorList>
            <person name="Ban H."/>
            <person name="Sato S."/>
            <person name="Yoshikawa S."/>
            <person name="Yamada K."/>
            <person name="Nakamura Y."/>
            <person name="Ichinomiya M."/>
            <person name="Sato N."/>
            <person name="Blanc-Mathieu R."/>
            <person name="Endo H."/>
            <person name="Kuwata A."/>
            <person name="Ogata H."/>
        </authorList>
    </citation>
    <scope>NUCLEOTIDE SEQUENCE [LARGE SCALE GENOMIC DNA]</scope>
</reference>
<dbReference type="EMBL" id="BRYA01000568">
    <property type="protein sequence ID" value="GMI23407.1"/>
    <property type="molecule type" value="Genomic_DNA"/>
</dbReference>
<name>A0A9W7FXR6_9STRA</name>
<dbReference type="OrthoDB" id="44258at2759"/>
<evidence type="ECO:0000313" key="2">
    <source>
        <dbReference type="EMBL" id="GMI23407.1"/>
    </source>
</evidence>
<dbReference type="AlphaFoldDB" id="A0A9W7FXR6"/>